<dbReference type="Pfam" id="PF02602">
    <property type="entry name" value="HEM4"/>
    <property type="match status" value="1"/>
</dbReference>
<dbReference type="EC" id="4.2.1.75" evidence="3"/>
<dbReference type="GeneID" id="63784009"/>
<evidence type="ECO:0000256" key="6">
    <source>
        <dbReference type="ARBA" id="ARBA00023244"/>
    </source>
</evidence>
<gene>
    <name evidence="12" type="ORF">BCR37DRAFT_341890</name>
</gene>
<dbReference type="Proteomes" id="UP000193685">
    <property type="component" value="Unassembled WGS sequence"/>
</dbReference>
<comment type="catalytic activity">
    <reaction evidence="10">
        <text>hydroxymethylbilane = uroporphyrinogen III + H2O</text>
        <dbReference type="Rhea" id="RHEA:18965"/>
        <dbReference type="ChEBI" id="CHEBI:15377"/>
        <dbReference type="ChEBI" id="CHEBI:57308"/>
        <dbReference type="ChEBI" id="CHEBI:57845"/>
        <dbReference type="EC" id="4.2.1.75"/>
    </reaction>
</comment>
<sequence>KAVILLKTRSTPSDPYEHIFEENKMQPYFVPVLDHAMCNLDELRHLCTQSSETFSGLIVTSQRSVEALGEILHQLSTEDKQRLLAQEVYTVGPATHRAIANLGFSQILGSESGNGDALADFILARSQQADVSKPLLFLVGDKRRDIITRRMESAARPLQELIVYKTIENADFPQAFANAIKAIQCAQQSLTSLVFFSPAGAHVALAHLKDNHDVTRIACIGPTTERYLVDEWACQNVIVAAKPDAPHLFEAL</sequence>
<dbReference type="OrthoDB" id="5595751at2759"/>
<dbReference type="PANTHER" id="PTHR12390">
    <property type="entry name" value="UROPORPHYRINOGEN III SYNTHASE"/>
    <property type="match status" value="1"/>
</dbReference>
<evidence type="ECO:0000256" key="3">
    <source>
        <dbReference type="ARBA" id="ARBA00013109"/>
    </source>
</evidence>
<evidence type="ECO:0000256" key="2">
    <source>
        <dbReference type="ARBA" id="ARBA00008133"/>
    </source>
</evidence>
<evidence type="ECO:0000259" key="11">
    <source>
        <dbReference type="Pfam" id="PF02602"/>
    </source>
</evidence>
<dbReference type="GO" id="GO:0006780">
    <property type="term" value="P:uroporphyrinogen III biosynthetic process"/>
    <property type="evidence" value="ECO:0007669"/>
    <property type="project" value="InterPro"/>
</dbReference>
<dbReference type="FunFam" id="3.40.50.10090:FF:000003">
    <property type="entry name" value="uroporphyrinogen-III synthase"/>
    <property type="match status" value="1"/>
</dbReference>
<evidence type="ECO:0000256" key="4">
    <source>
        <dbReference type="ARBA" id="ARBA00023133"/>
    </source>
</evidence>
<dbReference type="RefSeq" id="XP_040727494.1">
    <property type="nucleotide sequence ID" value="XM_040867410.1"/>
</dbReference>
<dbReference type="Gene3D" id="3.40.50.10090">
    <property type="match status" value="2"/>
</dbReference>
<dbReference type="GO" id="GO:0006785">
    <property type="term" value="P:heme B biosynthetic process"/>
    <property type="evidence" value="ECO:0007669"/>
    <property type="project" value="UniProtKB-ARBA"/>
</dbReference>
<name>A0A1Y2FQN1_PROLT</name>
<comment type="caution">
    <text evidence="12">The sequence shown here is derived from an EMBL/GenBank/DDBJ whole genome shotgun (WGS) entry which is preliminary data.</text>
</comment>
<evidence type="ECO:0000313" key="13">
    <source>
        <dbReference type="Proteomes" id="UP000193685"/>
    </source>
</evidence>
<organism evidence="12 13">
    <name type="scientific">Protomyces lactucae-debilis</name>
    <dbReference type="NCBI Taxonomy" id="2754530"/>
    <lineage>
        <taxon>Eukaryota</taxon>
        <taxon>Fungi</taxon>
        <taxon>Dikarya</taxon>
        <taxon>Ascomycota</taxon>
        <taxon>Taphrinomycotina</taxon>
        <taxon>Taphrinomycetes</taxon>
        <taxon>Taphrinales</taxon>
        <taxon>Protomycetaceae</taxon>
        <taxon>Protomyces</taxon>
    </lineage>
</organism>
<comment type="pathway">
    <text evidence="1">Porphyrin-containing compound metabolism; protoporphyrin-IX biosynthesis; coproporphyrinogen-III from 5-aminolevulinate: step 3/4.</text>
</comment>
<accession>A0A1Y2FQN1</accession>
<keyword evidence="5" id="KW-0456">Lyase</keyword>
<reference evidence="12 13" key="1">
    <citation type="submission" date="2016-07" db="EMBL/GenBank/DDBJ databases">
        <title>Pervasive Adenine N6-methylation of Active Genes in Fungi.</title>
        <authorList>
            <consortium name="DOE Joint Genome Institute"/>
            <person name="Mondo S.J."/>
            <person name="Dannebaum R.O."/>
            <person name="Kuo R.C."/>
            <person name="Labutti K."/>
            <person name="Haridas S."/>
            <person name="Kuo A."/>
            <person name="Salamov A."/>
            <person name="Ahrendt S.R."/>
            <person name="Lipzen A."/>
            <person name="Sullivan W."/>
            <person name="Andreopoulos W.B."/>
            <person name="Clum A."/>
            <person name="Lindquist E."/>
            <person name="Daum C."/>
            <person name="Ramamoorthy G.K."/>
            <person name="Gryganskyi A."/>
            <person name="Culley D."/>
            <person name="Magnuson J.K."/>
            <person name="James T.Y."/>
            <person name="O'Malley M.A."/>
            <person name="Stajich J.E."/>
            <person name="Spatafora J.W."/>
            <person name="Visel A."/>
            <person name="Grigoriev I.V."/>
        </authorList>
    </citation>
    <scope>NUCLEOTIDE SEQUENCE [LARGE SCALE GENOMIC DNA]</scope>
    <source>
        <strain evidence="12 13">12-1054</strain>
    </source>
</reference>
<evidence type="ECO:0000256" key="7">
    <source>
        <dbReference type="ARBA" id="ARBA00031702"/>
    </source>
</evidence>
<keyword evidence="6" id="KW-0627">Porphyrin biosynthesis</keyword>
<dbReference type="PANTHER" id="PTHR12390:SF0">
    <property type="entry name" value="UROPORPHYRINOGEN-III SYNTHASE"/>
    <property type="match status" value="1"/>
</dbReference>
<dbReference type="STRING" id="56484.A0A1Y2FQN1"/>
<dbReference type="CDD" id="cd06578">
    <property type="entry name" value="HemD"/>
    <property type="match status" value="1"/>
</dbReference>
<dbReference type="OMA" id="IHGADTG"/>
<dbReference type="InterPro" id="IPR039793">
    <property type="entry name" value="UROS/Hem4"/>
</dbReference>
<evidence type="ECO:0000256" key="10">
    <source>
        <dbReference type="ARBA" id="ARBA00048617"/>
    </source>
</evidence>
<dbReference type="UniPathway" id="UPA00251">
    <property type="reaction ID" value="UER00320"/>
</dbReference>
<proteinExistence type="inferred from homology"/>
<keyword evidence="13" id="KW-1185">Reference proteome</keyword>
<dbReference type="GO" id="GO:0004852">
    <property type="term" value="F:uroporphyrinogen-III synthase activity"/>
    <property type="evidence" value="ECO:0007669"/>
    <property type="project" value="UniProtKB-EC"/>
</dbReference>
<dbReference type="GO" id="GO:0006782">
    <property type="term" value="P:protoporphyrinogen IX biosynthetic process"/>
    <property type="evidence" value="ECO:0007669"/>
    <property type="project" value="UniProtKB-UniPathway"/>
</dbReference>
<feature type="non-terminal residue" evidence="12">
    <location>
        <position position="252"/>
    </location>
</feature>
<evidence type="ECO:0000256" key="8">
    <source>
        <dbReference type="ARBA" id="ARBA00032649"/>
    </source>
</evidence>
<dbReference type="SUPFAM" id="SSF69618">
    <property type="entry name" value="HemD-like"/>
    <property type="match status" value="1"/>
</dbReference>
<dbReference type="InterPro" id="IPR036108">
    <property type="entry name" value="4pyrrol_syn_uPrphyn_synt_sf"/>
</dbReference>
<dbReference type="AlphaFoldDB" id="A0A1Y2FQN1"/>
<evidence type="ECO:0000313" key="12">
    <source>
        <dbReference type="EMBL" id="ORY86312.1"/>
    </source>
</evidence>
<keyword evidence="4" id="KW-0350">Heme biosynthesis</keyword>
<evidence type="ECO:0000256" key="9">
    <source>
        <dbReference type="ARBA" id="ARBA00040167"/>
    </source>
</evidence>
<dbReference type="GO" id="GO:0005829">
    <property type="term" value="C:cytosol"/>
    <property type="evidence" value="ECO:0007669"/>
    <property type="project" value="TreeGrafter"/>
</dbReference>
<feature type="domain" description="Tetrapyrrole biosynthesis uroporphyrinogen III synthase" evidence="11">
    <location>
        <begin position="17"/>
        <end position="250"/>
    </location>
</feature>
<dbReference type="EMBL" id="MCFI01000003">
    <property type="protein sequence ID" value="ORY86312.1"/>
    <property type="molecule type" value="Genomic_DNA"/>
</dbReference>
<comment type="similarity">
    <text evidence="2">Belongs to the uroporphyrinogen-III synthase family.</text>
</comment>
<evidence type="ECO:0000256" key="5">
    <source>
        <dbReference type="ARBA" id="ARBA00023239"/>
    </source>
</evidence>
<evidence type="ECO:0000256" key="1">
    <source>
        <dbReference type="ARBA" id="ARBA00004772"/>
    </source>
</evidence>
<protein>
    <recommendedName>
        <fullName evidence="9">Uroporphyrinogen-III synthase</fullName>
        <ecNumber evidence="3">4.2.1.75</ecNumber>
    </recommendedName>
    <alternativeName>
        <fullName evidence="8">Hydroxymethylbilane hydrolyase [cyclizing]</fullName>
    </alternativeName>
    <alternativeName>
        <fullName evidence="7">Uroporphyrinogen-III cosynthase</fullName>
    </alternativeName>
</protein>
<dbReference type="InterPro" id="IPR003754">
    <property type="entry name" value="4pyrrol_synth_uPrphyn_synth"/>
</dbReference>
<feature type="non-terminal residue" evidence="12">
    <location>
        <position position="1"/>
    </location>
</feature>